<dbReference type="AlphaFoldDB" id="A0AAD7CLU2"/>
<evidence type="ECO:0000313" key="1">
    <source>
        <dbReference type="EMBL" id="KAJ7652325.1"/>
    </source>
</evidence>
<proteinExistence type="predicted"/>
<keyword evidence="2" id="KW-1185">Reference proteome</keyword>
<dbReference type="EMBL" id="JARKIE010000348">
    <property type="protein sequence ID" value="KAJ7652325.1"/>
    <property type="molecule type" value="Genomic_DNA"/>
</dbReference>
<reference evidence="1" key="1">
    <citation type="submission" date="2023-03" db="EMBL/GenBank/DDBJ databases">
        <title>Massive genome expansion in bonnet fungi (Mycena s.s.) driven by repeated elements and novel gene families across ecological guilds.</title>
        <authorList>
            <consortium name="Lawrence Berkeley National Laboratory"/>
            <person name="Harder C.B."/>
            <person name="Miyauchi S."/>
            <person name="Viragh M."/>
            <person name="Kuo A."/>
            <person name="Thoen E."/>
            <person name="Andreopoulos B."/>
            <person name="Lu D."/>
            <person name="Skrede I."/>
            <person name="Drula E."/>
            <person name="Henrissat B."/>
            <person name="Morin E."/>
            <person name="Kohler A."/>
            <person name="Barry K."/>
            <person name="LaButti K."/>
            <person name="Morin E."/>
            <person name="Salamov A."/>
            <person name="Lipzen A."/>
            <person name="Mereny Z."/>
            <person name="Hegedus B."/>
            <person name="Baldrian P."/>
            <person name="Stursova M."/>
            <person name="Weitz H."/>
            <person name="Taylor A."/>
            <person name="Grigoriev I.V."/>
            <person name="Nagy L.G."/>
            <person name="Martin F."/>
            <person name="Kauserud H."/>
        </authorList>
    </citation>
    <scope>NUCLEOTIDE SEQUENCE</scope>
    <source>
        <strain evidence="1">CBHHK067</strain>
    </source>
</reference>
<name>A0AAD7CLU2_MYCRO</name>
<protein>
    <submittedName>
        <fullName evidence="1">Uncharacterized protein</fullName>
    </submittedName>
</protein>
<sequence>MGGISKDINMGSDYSTSKFYCSSKWSRCILWTKSSAKLPIPLNFLHWYLVERYFTGYIWQTKCSVSRDDFRDFAKEIREELQRDREERLHTAHLNPPLSPPPGPQAQAFMPFPVLPKRTTGNPKRRTPTALQLARMIHTHLATLIPRKAQIVPLVHPEDVHL</sequence>
<organism evidence="1 2">
    <name type="scientific">Mycena rosella</name>
    <name type="common">Pink bonnet</name>
    <name type="synonym">Agaricus rosellus</name>
    <dbReference type="NCBI Taxonomy" id="1033263"/>
    <lineage>
        <taxon>Eukaryota</taxon>
        <taxon>Fungi</taxon>
        <taxon>Dikarya</taxon>
        <taxon>Basidiomycota</taxon>
        <taxon>Agaricomycotina</taxon>
        <taxon>Agaricomycetes</taxon>
        <taxon>Agaricomycetidae</taxon>
        <taxon>Agaricales</taxon>
        <taxon>Marasmiineae</taxon>
        <taxon>Mycenaceae</taxon>
        <taxon>Mycena</taxon>
    </lineage>
</organism>
<evidence type="ECO:0000313" key="2">
    <source>
        <dbReference type="Proteomes" id="UP001221757"/>
    </source>
</evidence>
<dbReference type="Proteomes" id="UP001221757">
    <property type="component" value="Unassembled WGS sequence"/>
</dbReference>
<accession>A0AAD7CLU2</accession>
<gene>
    <name evidence="1" type="ORF">B0H17DRAFT_1147406</name>
</gene>
<comment type="caution">
    <text evidence="1">The sequence shown here is derived from an EMBL/GenBank/DDBJ whole genome shotgun (WGS) entry which is preliminary data.</text>
</comment>